<keyword evidence="3" id="KW-1185">Reference proteome</keyword>
<name>A0A2P8CQX0_9ACTN</name>
<dbReference type="Pfam" id="PF00158">
    <property type="entry name" value="Sigma54_activat"/>
    <property type="match status" value="1"/>
</dbReference>
<dbReference type="Gene3D" id="3.40.50.300">
    <property type="entry name" value="P-loop containing nucleotide triphosphate hydrolases"/>
    <property type="match status" value="1"/>
</dbReference>
<dbReference type="GO" id="GO:0005524">
    <property type="term" value="F:ATP binding"/>
    <property type="evidence" value="ECO:0007669"/>
    <property type="project" value="InterPro"/>
</dbReference>
<dbReference type="AlphaFoldDB" id="A0A2P8CQX0"/>
<organism evidence="2 3">
    <name type="scientific">Murinocardiopsis flavida</name>
    <dbReference type="NCBI Taxonomy" id="645275"/>
    <lineage>
        <taxon>Bacteria</taxon>
        <taxon>Bacillati</taxon>
        <taxon>Actinomycetota</taxon>
        <taxon>Actinomycetes</taxon>
        <taxon>Streptosporangiales</taxon>
        <taxon>Nocardiopsidaceae</taxon>
        <taxon>Murinocardiopsis</taxon>
    </lineage>
</organism>
<accession>A0A2P8CQX0</accession>
<evidence type="ECO:0000259" key="1">
    <source>
        <dbReference type="Pfam" id="PF00158"/>
    </source>
</evidence>
<dbReference type="SUPFAM" id="SSF52540">
    <property type="entry name" value="P-loop containing nucleoside triphosphate hydrolases"/>
    <property type="match status" value="1"/>
</dbReference>
<dbReference type="GO" id="GO:0006355">
    <property type="term" value="P:regulation of DNA-templated transcription"/>
    <property type="evidence" value="ECO:0007669"/>
    <property type="project" value="InterPro"/>
</dbReference>
<sequence>MAVHLPSPVASNRWTRRGISVLSRDSSAGIAFRDGVFRSARARTGPLHRLCRMSVAPLTPGSARPTTLRALRDTGHQHRAVRTEIRENLLHRLRTGEERFPGVVGFDATVLPHLERALIAGHDVVLLGERGQGKTRLIRTLTGLLDEWTPIVGGCPINDHPYAPVCPRCRRIAAEQGDALAVEWLHRDARYGEKLATPDTGVGDLIGDVDPVKLAEGRTLDDPETVHYGLVPRSNRGVFGLNELPDLAARVQVALFNVLQERDLQVRGHTLRLPLDLLVVASANPEDYTNRGRIITPLKDRFGAEIRTHYPQDIAAESALIRQEAALDGAAEVPDHVVRIVAGFTRLVRASPSVDDRSGVSARFAIAAVETAAASASRRAAVTGERHPVARVCDLQSVAETLRGKIEFEAGEEGRETDVLRHLLRRATSETYRELLGGADLGALTELFATGATVETGDLVPAADILDRIGPFTGLADLLKRTGAEDTPEESTRGHAAAAVELALEGLYLDRHLTKEETNSNSIYRT</sequence>
<evidence type="ECO:0000313" key="3">
    <source>
        <dbReference type="Proteomes" id="UP000240542"/>
    </source>
</evidence>
<comment type="caution">
    <text evidence="2">The sequence shown here is derived from an EMBL/GenBank/DDBJ whole genome shotgun (WGS) entry which is preliminary data.</text>
</comment>
<dbReference type="InterPro" id="IPR027417">
    <property type="entry name" value="P-loop_NTPase"/>
</dbReference>
<gene>
    <name evidence="2" type="ORF">CLV63_13219</name>
</gene>
<dbReference type="FunFam" id="3.40.50.300:FF:000841">
    <property type="entry name" value="Magnesium protoporphyrin chelatase"/>
    <property type="match status" value="1"/>
</dbReference>
<protein>
    <submittedName>
        <fullName evidence="2">Magnesium chelatase subunit I</fullName>
    </submittedName>
</protein>
<feature type="domain" description="Sigma-54 factor interaction" evidence="1">
    <location>
        <begin position="227"/>
        <end position="285"/>
    </location>
</feature>
<dbReference type="InterPro" id="IPR002078">
    <property type="entry name" value="Sigma_54_int"/>
</dbReference>
<evidence type="ECO:0000313" key="2">
    <source>
        <dbReference type="EMBL" id="PSK87364.1"/>
    </source>
</evidence>
<reference evidence="2 3" key="1">
    <citation type="submission" date="2018-03" db="EMBL/GenBank/DDBJ databases">
        <title>Genomic Encyclopedia of Archaeal and Bacterial Type Strains, Phase II (KMG-II): from individual species to whole genera.</title>
        <authorList>
            <person name="Goeker M."/>
        </authorList>
    </citation>
    <scope>NUCLEOTIDE SEQUENCE [LARGE SCALE GENOMIC DNA]</scope>
    <source>
        <strain evidence="2 3">DSM 45312</strain>
    </source>
</reference>
<dbReference type="EMBL" id="PYGA01000032">
    <property type="protein sequence ID" value="PSK87364.1"/>
    <property type="molecule type" value="Genomic_DNA"/>
</dbReference>
<dbReference type="GO" id="GO:0004672">
    <property type="term" value="F:protein kinase activity"/>
    <property type="evidence" value="ECO:0007669"/>
    <property type="project" value="TreeGrafter"/>
</dbReference>
<dbReference type="Proteomes" id="UP000240542">
    <property type="component" value="Unassembled WGS sequence"/>
</dbReference>
<proteinExistence type="predicted"/>
<dbReference type="PANTHER" id="PTHR30267:SF2">
    <property type="entry name" value="PROTEIN PRKA"/>
    <property type="match status" value="1"/>
</dbReference>
<dbReference type="PANTHER" id="PTHR30267">
    <property type="entry name" value="PROTEIN KINASE PRKA"/>
    <property type="match status" value="1"/>
</dbReference>